<dbReference type="GO" id="GO:0003676">
    <property type="term" value="F:nucleic acid binding"/>
    <property type="evidence" value="ECO:0007669"/>
    <property type="project" value="InterPro"/>
</dbReference>
<dbReference type="InterPro" id="IPR035979">
    <property type="entry name" value="RBD_domain_sf"/>
</dbReference>
<dbReference type="InterPro" id="IPR006931">
    <property type="entry name" value="Calcipressin"/>
</dbReference>
<gene>
    <name evidence="3" type="ORF">BU26DRAFT_446136</name>
</gene>
<dbReference type="GeneID" id="54577939"/>
<protein>
    <submittedName>
        <fullName evidence="3">Calcineurin binding protein-like protein</fullName>
    </submittedName>
</protein>
<dbReference type="FunFam" id="3.30.70.330:FF:000503">
    <property type="entry name" value="Calcineurin binding protein, putative"/>
    <property type="match status" value="1"/>
</dbReference>
<dbReference type="InterPro" id="IPR012677">
    <property type="entry name" value="Nucleotide-bd_a/b_plait_sf"/>
</dbReference>
<evidence type="ECO:0000256" key="2">
    <source>
        <dbReference type="SAM" id="MobiDB-lite"/>
    </source>
</evidence>
<dbReference type="OrthoDB" id="17212at2759"/>
<organism evidence="3 4">
    <name type="scientific">Trematosphaeria pertusa</name>
    <dbReference type="NCBI Taxonomy" id="390896"/>
    <lineage>
        <taxon>Eukaryota</taxon>
        <taxon>Fungi</taxon>
        <taxon>Dikarya</taxon>
        <taxon>Ascomycota</taxon>
        <taxon>Pezizomycotina</taxon>
        <taxon>Dothideomycetes</taxon>
        <taxon>Pleosporomycetidae</taxon>
        <taxon>Pleosporales</taxon>
        <taxon>Massarineae</taxon>
        <taxon>Trematosphaeriaceae</taxon>
        <taxon>Trematosphaeria</taxon>
    </lineage>
</organism>
<keyword evidence="4" id="KW-1185">Reference proteome</keyword>
<sequence length="270" mass="29557">MTMAADVPSPQRSRASSGTKSPLSLDLSDLPPLVQPSPPSNTLIITNLVEPEIFVPSHLIQIRETINKYAAIHTWAPLKSFRRIVVSFFDTDSAITIRQKIDGETIMGCRVRAYFGMNTPLNPTDQHLPLPKSDKLFFISPPPSPPMGWEMHNEDAPNRIVHAEDLATALARLRADHYDAPSPTTEEGNPETSPIVRRRRTGSSTIVYHPDDHGDSPNLPAISVEDTTESPVAMTPTVDAMEGVEGPIAQTKAQGKAVSTSRPPVELMHH</sequence>
<dbReference type="SUPFAM" id="SSF54928">
    <property type="entry name" value="RNA-binding domain, RBD"/>
    <property type="match status" value="1"/>
</dbReference>
<dbReference type="Pfam" id="PF04847">
    <property type="entry name" value="Calcipressin"/>
    <property type="match status" value="1"/>
</dbReference>
<feature type="compositionally biased region" description="Low complexity" evidence="2">
    <location>
        <begin position="21"/>
        <end position="32"/>
    </location>
</feature>
<dbReference type="GO" id="GO:0005634">
    <property type="term" value="C:nucleus"/>
    <property type="evidence" value="ECO:0007669"/>
    <property type="project" value="TreeGrafter"/>
</dbReference>
<dbReference type="GO" id="GO:0005737">
    <property type="term" value="C:cytoplasm"/>
    <property type="evidence" value="ECO:0007669"/>
    <property type="project" value="TreeGrafter"/>
</dbReference>
<feature type="compositionally biased region" description="Polar residues" evidence="2">
    <location>
        <begin position="251"/>
        <end position="262"/>
    </location>
</feature>
<evidence type="ECO:0000313" key="4">
    <source>
        <dbReference type="Proteomes" id="UP000800094"/>
    </source>
</evidence>
<name>A0A6A6J513_9PLEO</name>
<accession>A0A6A6J513</accession>
<dbReference type="AlphaFoldDB" id="A0A6A6J513"/>
<reference evidence="3" key="1">
    <citation type="journal article" date="2020" name="Stud. Mycol.">
        <title>101 Dothideomycetes genomes: a test case for predicting lifestyles and emergence of pathogens.</title>
        <authorList>
            <person name="Haridas S."/>
            <person name="Albert R."/>
            <person name="Binder M."/>
            <person name="Bloem J."/>
            <person name="Labutti K."/>
            <person name="Salamov A."/>
            <person name="Andreopoulos B."/>
            <person name="Baker S."/>
            <person name="Barry K."/>
            <person name="Bills G."/>
            <person name="Bluhm B."/>
            <person name="Cannon C."/>
            <person name="Castanera R."/>
            <person name="Culley D."/>
            <person name="Daum C."/>
            <person name="Ezra D."/>
            <person name="Gonzalez J."/>
            <person name="Henrissat B."/>
            <person name="Kuo A."/>
            <person name="Liang C."/>
            <person name="Lipzen A."/>
            <person name="Lutzoni F."/>
            <person name="Magnuson J."/>
            <person name="Mondo S."/>
            <person name="Nolan M."/>
            <person name="Ohm R."/>
            <person name="Pangilinan J."/>
            <person name="Park H.-J."/>
            <person name="Ramirez L."/>
            <person name="Alfaro M."/>
            <person name="Sun H."/>
            <person name="Tritt A."/>
            <person name="Yoshinaga Y."/>
            <person name="Zwiers L.-H."/>
            <person name="Turgeon B."/>
            <person name="Goodwin S."/>
            <person name="Spatafora J."/>
            <person name="Crous P."/>
            <person name="Grigoriev I."/>
        </authorList>
    </citation>
    <scope>NUCLEOTIDE SEQUENCE</scope>
    <source>
        <strain evidence="3">CBS 122368</strain>
    </source>
</reference>
<proteinExistence type="inferred from homology"/>
<dbReference type="Proteomes" id="UP000800094">
    <property type="component" value="Unassembled WGS sequence"/>
</dbReference>
<feature type="compositionally biased region" description="Polar residues" evidence="2">
    <location>
        <begin position="10"/>
        <end position="20"/>
    </location>
</feature>
<feature type="region of interest" description="Disordered" evidence="2">
    <location>
        <begin position="251"/>
        <end position="270"/>
    </location>
</feature>
<dbReference type="Gene3D" id="3.30.70.330">
    <property type="match status" value="1"/>
</dbReference>
<dbReference type="EMBL" id="ML987189">
    <property type="protein sequence ID" value="KAF2256970.1"/>
    <property type="molecule type" value="Genomic_DNA"/>
</dbReference>
<dbReference type="RefSeq" id="XP_033691974.1">
    <property type="nucleotide sequence ID" value="XM_033824609.1"/>
</dbReference>
<evidence type="ECO:0000256" key="1">
    <source>
        <dbReference type="ARBA" id="ARBA00008209"/>
    </source>
</evidence>
<evidence type="ECO:0000313" key="3">
    <source>
        <dbReference type="EMBL" id="KAF2256970.1"/>
    </source>
</evidence>
<dbReference type="GO" id="GO:0008597">
    <property type="term" value="F:calcium-dependent protein serine/threonine phosphatase regulator activity"/>
    <property type="evidence" value="ECO:0007669"/>
    <property type="project" value="TreeGrafter"/>
</dbReference>
<comment type="similarity">
    <text evidence="1">Belongs to the RCAN family.</text>
</comment>
<dbReference type="PANTHER" id="PTHR10300:SF14">
    <property type="entry name" value="PROTEIN SARAH"/>
    <property type="match status" value="1"/>
</dbReference>
<dbReference type="GO" id="GO:0019722">
    <property type="term" value="P:calcium-mediated signaling"/>
    <property type="evidence" value="ECO:0007669"/>
    <property type="project" value="InterPro"/>
</dbReference>
<dbReference type="PANTHER" id="PTHR10300">
    <property type="entry name" value="CALCIPRESSIN"/>
    <property type="match status" value="1"/>
</dbReference>
<feature type="region of interest" description="Disordered" evidence="2">
    <location>
        <begin position="1"/>
        <end position="34"/>
    </location>
</feature>